<evidence type="ECO:0000256" key="1">
    <source>
        <dbReference type="ARBA" id="ARBA00003134"/>
    </source>
</evidence>
<proteinExistence type="inferred from homology"/>
<keyword evidence="6 8" id="KW-0687">Ribonucleoprotein</keyword>
<dbReference type="FunFam" id="1.20.58.110:FF:000001">
    <property type="entry name" value="30S ribosomal protein S20"/>
    <property type="match status" value="1"/>
</dbReference>
<evidence type="ECO:0000256" key="2">
    <source>
        <dbReference type="ARBA" id="ARBA00007634"/>
    </source>
</evidence>
<evidence type="ECO:0000313" key="11">
    <source>
        <dbReference type="Proteomes" id="UP000183926"/>
    </source>
</evidence>
<evidence type="ECO:0000313" key="10">
    <source>
        <dbReference type="EMBL" id="SFU76193.1"/>
    </source>
</evidence>
<dbReference type="Pfam" id="PF01649">
    <property type="entry name" value="Ribosomal_S20p"/>
    <property type="match status" value="1"/>
</dbReference>
<evidence type="ECO:0000256" key="5">
    <source>
        <dbReference type="ARBA" id="ARBA00022980"/>
    </source>
</evidence>
<dbReference type="EMBL" id="FPBL01000011">
    <property type="protein sequence ID" value="SFU76193.1"/>
    <property type="molecule type" value="Genomic_DNA"/>
</dbReference>
<comment type="function">
    <text evidence="1 8">Binds directly to 16S ribosomal RNA.</text>
</comment>
<keyword evidence="3 8" id="KW-0699">rRNA-binding</keyword>
<dbReference type="NCBIfam" id="TIGR00029">
    <property type="entry name" value="S20"/>
    <property type="match status" value="1"/>
</dbReference>
<dbReference type="OrthoDB" id="9807974at2"/>
<dbReference type="HAMAP" id="MF_00500">
    <property type="entry name" value="Ribosomal_bS20"/>
    <property type="match status" value="1"/>
</dbReference>
<evidence type="ECO:0000256" key="3">
    <source>
        <dbReference type="ARBA" id="ARBA00022730"/>
    </source>
</evidence>
<name>A0A1I7ITC2_9PROT</name>
<dbReference type="PANTHER" id="PTHR33398:SF1">
    <property type="entry name" value="SMALL RIBOSOMAL SUBUNIT PROTEIN BS20C"/>
    <property type="match status" value="1"/>
</dbReference>
<dbReference type="GO" id="GO:0003735">
    <property type="term" value="F:structural constituent of ribosome"/>
    <property type="evidence" value="ECO:0007669"/>
    <property type="project" value="InterPro"/>
</dbReference>
<evidence type="ECO:0000256" key="9">
    <source>
        <dbReference type="SAM" id="MobiDB-lite"/>
    </source>
</evidence>
<dbReference type="InterPro" id="IPR002583">
    <property type="entry name" value="Ribosomal_bS20"/>
</dbReference>
<evidence type="ECO:0000256" key="8">
    <source>
        <dbReference type="HAMAP-Rule" id="MF_00500"/>
    </source>
</evidence>
<dbReference type="GO" id="GO:0015935">
    <property type="term" value="C:small ribosomal subunit"/>
    <property type="evidence" value="ECO:0007669"/>
    <property type="project" value="TreeGrafter"/>
</dbReference>
<evidence type="ECO:0000256" key="4">
    <source>
        <dbReference type="ARBA" id="ARBA00022884"/>
    </source>
</evidence>
<sequence>MANTAQAKKRVRQNIKQRERNSGLRSKLRTAIKSVRKAIVAGDKSLAETVFRKSASVIDSIASKGIIHKNKASRHKSRLSGAVKAMG</sequence>
<evidence type="ECO:0000256" key="7">
    <source>
        <dbReference type="ARBA" id="ARBA00035136"/>
    </source>
</evidence>
<keyword evidence="5 8" id="KW-0689">Ribosomal protein</keyword>
<dbReference type="AlphaFoldDB" id="A0A1I7ITC2"/>
<dbReference type="GO" id="GO:0070181">
    <property type="term" value="F:small ribosomal subunit rRNA binding"/>
    <property type="evidence" value="ECO:0007669"/>
    <property type="project" value="TreeGrafter"/>
</dbReference>
<comment type="similarity">
    <text evidence="2 8">Belongs to the bacterial ribosomal protein bS20 family.</text>
</comment>
<dbReference type="RefSeq" id="WP_074929142.1">
    <property type="nucleotide sequence ID" value="NZ_FPBL01000011.1"/>
</dbReference>
<feature type="region of interest" description="Disordered" evidence="9">
    <location>
        <begin position="1"/>
        <end position="25"/>
    </location>
</feature>
<dbReference type="Proteomes" id="UP000183926">
    <property type="component" value="Unassembled WGS sequence"/>
</dbReference>
<dbReference type="Gene3D" id="1.20.58.110">
    <property type="entry name" value="Ribosomal protein S20"/>
    <property type="match status" value="1"/>
</dbReference>
<dbReference type="PANTHER" id="PTHR33398">
    <property type="entry name" value="30S RIBOSOMAL PROTEIN S20"/>
    <property type="match status" value="1"/>
</dbReference>
<dbReference type="GO" id="GO:0005829">
    <property type="term" value="C:cytosol"/>
    <property type="evidence" value="ECO:0007669"/>
    <property type="project" value="TreeGrafter"/>
</dbReference>
<dbReference type="GO" id="GO:0006412">
    <property type="term" value="P:translation"/>
    <property type="evidence" value="ECO:0007669"/>
    <property type="project" value="UniProtKB-UniRule"/>
</dbReference>
<accession>A0A1I7ITC2</accession>
<gene>
    <name evidence="8" type="primary">rpsT</name>
    <name evidence="10" type="ORF">SAMN05216339_1112</name>
</gene>
<dbReference type="InterPro" id="IPR036510">
    <property type="entry name" value="Ribosomal_bS20_sf"/>
</dbReference>
<reference evidence="10 11" key="1">
    <citation type="submission" date="2016-10" db="EMBL/GenBank/DDBJ databases">
        <authorList>
            <person name="de Groot N.N."/>
        </authorList>
    </citation>
    <scope>NUCLEOTIDE SEQUENCE [LARGE SCALE GENOMIC DNA]</scope>
    <source>
        <strain evidence="10 11">Nm24</strain>
    </source>
</reference>
<protein>
    <recommendedName>
        <fullName evidence="7 8">Small ribosomal subunit protein bS20</fullName>
    </recommendedName>
</protein>
<dbReference type="SUPFAM" id="SSF46992">
    <property type="entry name" value="Ribosomal protein S20"/>
    <property type="match status" value="1"/>
</dbReference>
<keyword evidence="4 8" id="KW-0694">RNA-binding</keyword>
<evidence type="ECO:0000256" key="6">
    <source>
        <dbReference type="ARBA" id="ARBA00023274"/>
    </source>
</evidence>
<organism evidence="10 11">
    <name type="scientific">Nitrosomonas eutropha</name>
    <dbReference type="NCBI Taxonomy" id="916"/>
    <lineage>
        <taxon>Bacteria</taxon>
        <taxon>Pseudomonadati</taxon>
        <taxon>Pseudomonadota</taxon>
        <taxon>Betaproteobacteria</taxon>
        <taxon>Nitrosomonadales</taxon>
        <taxon>Nitrosomonadaceae</taxon>
        <taxon>Nitrosomonas</taxon>
    </lineage>
</organism>